<evidence type="ECO:0000313" key="2">
    <source>
        <dbReference type="EMBL" id="CAH0393503.1"/>
    </source>
</evidence>
<dbReference type="PANTHER" id="PTHR21580">
    <property type="entry name" value="SHIPPO-1-RELATED"/>
    <property type="match status" value="1"/>
</dbReference>
<name>A0A9P0F618_BEMTA</name>
<protein>
    <recommendedName>
        <fullName evidence="4">Outer dense fiber protein 3</fullName>
    </recommendedName>
</protein>
<dbReference type="Pfam" id="PF07004">
    <property type="entry name" value="SHIPPO-rpt"/>
    <property type="match status" value="3"/>
</dbReference>
<dbReference type="InterPro" id="IPR051291">
    <property type="entry name" value="CIMAP"/>
</dbReference>
<gene>
    <name evidence="2" type="ORF">BEMITA_LOCUS11896</name>
</gene>
<dbReference type="PANTHER" id="PTHR21580:SF28">
    <property type="entry name" value="BOREALIN N-TERMINAL DOMAIN-CONTAINING PROTEIN-RELATED"/>
    <property type="match status" value="1"/>
</dbReference>
<dbReference type="GO" id="GO:0005856">
    <property type="term" value="C:cytoskeleton"/>
    <property type="evidence" value="ECO:0007669"/>
    <property type="project" value="TreeGrafter"/>
</dbReference>
<organism evidence="2 3">
    <name type="scientific">Bemisia tabaci</name>
    <name type="common">Sweetpotato whitefly</name>
    <name type="synonym">Aleurodes tabaci</name>
    <dbReference type="NCBI Taxonomy" id="7038"/>
    <lineage>
        <taxon>Eukaryota</taxon>
        <taxon>Metazoa</taxon>
        <taxon>Ecdysozoa</taxon>
        <taxon>Arthropoda</taxon>
        <taxon>Hexapoda</taxon>
        <taxon>Insecta</taxon>
        <taxon>Pterygota</taxon>
        <taxon>Neoptera</taxon>
        <taxon>Paraneoptera</taxon>
        <taxon>Hemiptera</taxon>
        <taxon>Sternorrhyncha</taxon>
        <taxon>Aleyrodoidea</taxon>
        <taxon>Aleyrodidae</taxon>
        <taxon>Aleyrodinae</taxon>
        <taxon>Bemisia</taxon>
    </lineage>
</organism>
<evidence type="ECO:0000313" key="3">
    <source>
        <dbReference type="Proteomes" id="UP001152759"/>
    </source>
</evidence>
<evidence type="ECO:0000256" key="1">
    <source>
        <dbReference type="SAM" id="MobiDB-lite"/>
    </source>
</evidence>
<accession>A0A9P0F618</accession>
<evidence type="ECO:0008006" key="4">
    <source>
        <dbReference type="Google" id="ProtNLM"/>
    </source>
</evidence>
<dbReference type="AlphaFoldDB" id="A0A9P0F618"/>
<keyword evidence="3" id="KW-1185">Reference proteome</keyword>
<dbReference type="Proteomes" id="UP001152759">
    <property type="component" value="Chromosome 7"/>
</dbReference>
<proteinExistence type="predicted"/>
<dbReference type="InterPro" id="IPR010736">
    <property type="entry name" value="SHIPPO-rpt"/>
</dbReference>
<feature type="region of interest" description="Disordered" evidence="1">
    <location>
        <begin position="50"/>
        <end position="94"/>
    </location>
</feature>
<reference evidence="2" key="1">
    <citation type="submission" date="2021-12" db="EMBL/GenBank/DDBJ databases">
        <authorList>
            <person name="King R."/>
        </authorList>
    </citation>
    <scope>NUCLEOTIDE SEQUENCE</scope>
</reference>
<sequence>MCMSTAPNVYNIPSTLGATKEGDKKAAPAFSISGRQKEFVDDRVFVPGPGTYNNANADSIKPKSPAYSVSSRYQMPGDTTPKPGPGAYSPEKVQLDLPPAHTFGIRHSPYIGSLREEVH</sequence>
<dbReference type="EMBL" id="OU963868">
    <property type="protein sequence ID" value="CAH0393503.1"/>
    <property type="molecule type" value="Genomic_DNA"/>
</dbReference>